<feature type="region of interest" description="Disordered" evidence="1">
    <location>
        <begin position="157"/>
        <end position="210"/>
    </location>
</feature>
<evidence type="ECO:0000256" key="1">
    <source>
        <dbReference type="SAM" id="MobiDB-lite"/>
    </source>
</evidence>
<organism evidence="3">
    <name type="scientific">Caenorhabditis brenneri</name>
    <name type="common">Nematode worm</name>
    <dbReference type="NCBI Taxonomy" id="135651"/>
    <lineage>
        <taxon>Eukaryota</taxon>
        <taxon>Metazoa</taxon>
        <taxon>Ecdysozoa</taxon>
        <taxon>Nematoda</taxon>
        <taxon>Chromadorea</taxon>
        <taxon>Rhabditida</taxon>
        <taxon>Rhabditina</taxon>
        <taxon>Rhabditomorpha</taxon>
        <taxon>Rhabditoidea</taxon>
        <taxon>Rhabditidae</taxon>
        <taxon>Peloderinae</taxon>
        <taxon>Caenorhabditis</taxon>
    </lineage>
</organism>
<dbReference type="Proteomes" id="UP000008068">
    <property type="component" value="Unassembled WGS sequence"/>
</dbReference>
<keyword evidence="3" id="KW-1185">Reference proteome</keyword>
<dbReference type="EMBL" id="GL380747">
    <property type="protein sequence ID" value="EGT60194.1"/>
    <property type="molecule type" value="Genomic_DNA"/>
</dbReference>
<proteinExistence type="predicted"/>
<dbReference type="AlphaFoldDB" id="G0PJT4"/>
<name>G0PJT4_CAEBE</name>
<sequence>MGDNNLREVDVNQIHLEDLTYERLMLETTWHRIERFLVENKKIVRGFHNVDRLLGDAETKGDELDISAPVDSGEAMNKKVKEVVDELFQDIAGSIGTIGEHPEPTTEAMLFDDAVWLGFPGLFGKYEENNKTFTWNELRKFARRAADEQKELGVVAEERKKAREDAVKKPETSNKRRDRSASRGRSKERSKKRSDPAVDEESKPEMDKRVNEAMNRLFVDLFEKDDGQVIYARRLRFDTRHNQRFGHLKNK</sequence>
<gene>
    <name evidence="2" type="ORF">CAEBREN_16674</name>
</gene>
<dbReference type="InParanoid" id="G0PJT4"/>
<reference evidence="3" key="1">
    <citation type="submission" date="2011-07" db="EMBL/GenBank/DDBJ databases">
        <authorList>
            <consortium name="Caenorhabditis brenneri Sequencing and Analysis Consortium"/>
            <person name="Wilson R.K."/>
        </authorList>
    </citation>
    <scope>NUCLEOTIDE SEQUENCE [LARGE SCALE GENOMIC DNA]</scope>
    <source>
        <strain evidence="3">PB2801</strain>
    </source>
</reference>
<protein>
    <submittedName>
        <fullName evidence="2">Uncharacterized protein</fullName>
    </submittedName>
</protein>
<dbReference type="HOGENOM" id="CLU_1112165_0_0_1"/>
<evidence type="ECO:0000313" key="3">
    <source>
        <dbReference type="Proteomes" id="UP000008068"/>
    </source>
</evidence>
<accession>G0PJT4</accession>
<evidence type="ECO:0000313" key="2">
    <source>
        <dbReference type="EMBL" id="EGT60194.1"/>
    </source>
</evidence>